<dbReference type="SUPFAM" id="SSF51569">
    <property type="entry name" value="Aldolase"/>
    <property type="match status" value="1"/>
</dbReference>
<dbReference type="EMBL" id="UOEI01000691">
    <property type="protein sequence ID" value="VAW09183.1"/>
    <property type="molecule type" value="Genomic_DNA"/>
</dbReference>
<evidence type="ECO:0000256" key="2">
    <source>
        <dbReference type="ARBA" id="ARBA00023270"/>
    </source>
</evidence>
<sequence>MTESWPRAMPALVTALDPDGNIHRDGHIHNVAAAVESGAKGILIGGSTGEGPYLEAGERTILVAAAHEAFPDLTILCGIFAESTRQAHTQICEATDGGADAVLVVTPTTLVRNRREWIVDYFEWVADTSPVPVFLYTVPGVTGYELPCASVAELAGHPNVAGMKDSGGDVSRLDDIAAILSDDFVVYAGASRTLADSFDRGAHGAITASANYAFSTVAAAASGDRTAQATLIDITSIVEQYGVPGTKFAASVAGLRPGPGRAPLPHLSQDTQSAITDAYHRFVAAS</sequence>
<gene>
    <name evidence="3" type="ORF">MNBD_ACTINO01-2331</name>
</gene>
<dbReference type="Pfam" id="PF00701">
    <property type="entry name" value="DHDPS"/>
    <property type="match status" value="1"/>
</dbReference>
<dbReference type="InterPro" id="IPR013785">
    <property type="entry name" value="Aldolase_TIM"/>
</dbReference>
<dbReference type="InterPro" id="IPR002220">
    <property type="entry name" value="DapA-like"/>
</dbReference>
<reference evidence="3" key="1">
    <citation type="submission" date="2018-06" db="EMBL/GenBank/DDBJ databases">
        <authorList>
            <person name="Zhirakovskaya E."/>
        </authorList>
    </citation>
    <scope>NUCLEOTIDE SEQUENCE</scope>
</reference>
<dbReference type="PANTHER" id="PTHR12128">
    <property type="entry name" value="DIHYDRODIPICOLINATE SYNTHASE"/>
    <property type="match status" value="1"/>
</dbReference>
<evidence type="ECO:0008006" key="4">
    <source>
        <dbReference type="Google" id="ProtNLM"/>
    </source>
</evidence>
<dbReference type="AlphaFoldDB" id="A0A3B0SZ03"/>
<proteinExistence type="predicted"/>
<accession>A0A3B0SZ03</accession>
<dbReference type="GO" id="GO:0008840">
    <property type="term" value="F:4-hydroxy-tetrahydrodipicolinate synthase activity"/>
    <property type="evidence" value="ECO:0007669"/>
    <property type="project" value="TreeGrafter"/>
</dbReference>
<dbReference type="SMART" id="SM01130">
    <property type="entry name" value="DHDPS"/>
    <property type="match status" value="1"/>
</dbReference>
<keyword evidence="2" id="KW-0704">Schiff base</keyword>
<keyword evidence="1" id="KW-0456">Lyase</keyword>
<dbReference type="CDD" id="cd00408">
    <property type="entry name" value="DHDPS-like"/>
    <property type="match status" value="1"/>
</dbReference>
<dbReference type="PIRSF" id="PIRSF001365">
    <property type="entry name" value="DHDPS"/>
    <property type="match status" value="1"/>
</dbReference>
<evidence type="ECO:0000256" key="1">
    <source>
        <dbReference type="ARBA" id="ARBA00023239"/>
    </source>
</evidence>
<dbReference type="PRINTS" id="PR00146">
    <property type="entry name" value="DHPICSNTHASE"/>
</dbReference>
<dbReference type="InterPro" id="IPR020624">
    <property type="entry name" value="Schiff_base-form_aldolases_CS"/>
</dbReference>
<name>A0A3B0SZ03_9ZZZZ</name>
<evidence type="ECO:0000313" key="3">
    <source>
        <dbReference type="EMBL" id="VAW09183.1"/>
    </source>
</evidence>
<organism evidence="3">
    <name type="scientific">hydrothermal vent metagenome</name>
    <dbReference type="NCBI Taxonomy" id="652676"/>
    <lineage>
        <taxon>unclassified sequences</taxon>
        <taxon>metagenomes</taxon>
        <taxon>ecological metagenomes</taxon>
    </lineage>
</organism>
<dbReference type="Gene3D" id="3.20.20.70">
    <property type="entry name" value="Aldolase class I"/>
    <property type="match status" value="1"/>
</dbReference>
<dbReference type="PROSITE" id="PS00665">
    <property type="entry name" value="DHDPS_1"/>
    <property type="match status" value="1"/>
</dbReference>
<dbReference type="PANTHER" id="PTHR12128:SF66">
    <property type="entry name" value="4-HYDROXY-2-OXOGLUTARATE ALDOLASE, MITOCHONDRIAL"/>
    <property type="match status" value="1"/>
</dbReference>
<protein>
    <recommendedName>
        <fullName evidence="4">4-hydroxy-tetrahydrodipicolinate synthase</fullName>
    </recommendedName>
</protein>